<dbReference type="Proteomes" id="UP000216885">
    <property type="component" value="Unassembled WGS sequence"/>
</dbReference>
<organism evidence="1 2">
    <name type="scientific">Bordetella genomosp. 4</name>
    <dbReference type="NCBI Taxonomy" id="463044"/>
    <lineage>
        <taxon>Bacteria</taxon>
        <taxon>Pseudomonadati</taxon>
        <taxon>Pseudomonadota</taxon>
        <taxon>Betaproteobacteria</taxon>
        <taxon>Burkholderiales</taxon>
        <taxon>Alcaligenaceae</taxon>
        <taxon>Bordetella</taxon>
    </lineage>
</organism>
<evidence type="ECO:0000313" key="1">
    <source>
        <dbReference type="EMBL" id="OZI52435.1"/>
    </source>
</evidence>
<sequence length="62" mass="6651">MTLSPVYKLAGVTDDVGNLQTGCPAAGPAPFMFVIYECALCGAAIDRVVRIEARLQNPKHIF</sequence>
<reference evidence="1 2" key="1">
    <citation type="submission" date="2017-05" db="EMBL/GenBank/DDBJ databases">
        <title>Complete and WGS of Bordetella genogroups.</title>
        <authorList>
            <person name="Spilker T."/>
            <person name="LiPuma J."/>
        </authorList>
    </citation>
    <scope>NUCLEOTIDE SEQUENCE [LARGE SCALE GENOMIC DNA]</scope>
    <source>
        <strain evidence="1 2">AU9919</strain>
    </source>
</reference>
<dbReference type="EMBL" id="NEVQ01000021">
    <property type="protein sequence ID" value="OZI52435.1"/>
    <property type="molecule type" value="Genomic_DNA"/>
</dbReference>
<evidence type="ECO:0000313" key="2">
    <source>
        <dbReference type="Proteomes" id="UP000216885"/>
    </source>
</evidence>
<accession>A0A261TSL1</accession>
<proteinExistence type="predicted"/>
<protein>
    <submittedName>
        <fullName evidence="1">Uncharacterized protein</fullName>
    </submittedName>
</protein>
<name>A0A261TSL1_9BORD</name>
<dbReference type="AlphaFoldDB" id="A0A261TSL1"/>
<comment type="caution">
    <text evidence="1">The sequence shown here is derived from an EMBL/GenBank/DDBJ whole genome shotgun (WGS) entry which is preliminary data.</text>
</comment>
<gene>
    <name evidence="1" type="ORF">CAL20_21065</name>
</gene>
<keyword evidence="2" id="KW-1185">Reference proteome</keyword>